<feature type="transmembrane region" description="Helical" evidence="1">
    <location>
        <begin position="92"/>
        <end position="111"/>
    </location>
</feature>
<feature type="transmembrane region" description="Helical" evidence="1">
    <location>
        <begin position="62"/>
        <end position="86"/>
    </location>
</feature>
<comment type="caution">
    <text evidence="2">The sequence shown here is derived from an EMBL/GenBank/DDBJ whole genome shotgun (WGS) entry which is preliminary data.</text>
</comment>
<sequence>MKPSYEDVKKARESLKDVAFKHWIQDDLFTWKWWLLLAATIIPWILWVIFHDKKRTFEILSYGLIWSVLASLFDVIGGELILWGYPDKLLPMIPPLFPADITVIPVLFMFIYQLSTRFYSYFIMSVLGSALFAYVCEPLFIKGEMFILHNWTHTKSFFGFVFLSQIVYLIIARLKSSIRN</sequence>
<reference evidence="3" key="1">
    <citation type="journal article" date="2019" name="Int. J. Syst. Evol. Microbiol.">
        <title>The Global Catalogue of Microorganisms (GCM) 10K type strain sequencing project: providing services to taxonomists for standard genome sequencing and annotation.</title>
        <authorList>
            <consortium name="The Broad Institute Genomics Platform"/>
            <consortium name="The Broad Institute Genome Sequencing Center for Infectious Disease"/>
            <person name="Wu L."/>
            <person name="Ma J."/>
        </authorList>
    </citation>
    <scope>NUCLEOTIDE SEQUENCE [LARGE SCALE GENOMIC DNA]</scope>
    <source>
        <strain evidence="3">CCUG 15531</strain>
    </source>
</reference>
<keyword evidence="3" id="KW-1185">Reference proteome</keyword>
<dbReference type="Proteomes" id="UP001597227">
    <property type="component" value="Unassembled WGS sequence"/>
</dbReference>
<evidence type="ECO:0000313" key="3">
    <source>
        <dbReference type="Proteomes" id="UP001597227"/>
    </source>
</evidence>
<accession>A0ABW4MQ01</accession>
<keyword evidence="1" id="KW-1133">Transmembrane helix</keyword>
<name>A0ABW4MQ01_9BACI</name>
<dbReference type="EMBL" id="JBHUEK010000017">
    <property type="protein sequence ID" value="MFD1779154.1"/>
    <property type="molecule type" value="Genomic_DNA"/>
</dbReference>
<evidence type="ECO:0000256" key="1">
    <source>
        <dbReference type="SAM" id="Phobius"/>
    </source>
</evidence>
<organism evidence="2 3">
    <name type="scientific">Fredinandcohnia salidurans</name>
    <dbReference type="NCBI Taxonomy" id="2595041"/>
    <lineage>
        <taxon>Bacteria</taxon>
        <taxon>Bacillati</taxon>
        <taxon>Bacillota</taxon>
        <taxon>Bacilli</taxon>
        <taxon>Bacillales</taxon>
        <taxon>Bacillaceae</taxon>
        <taxon>Fredinandcohnia</taxon>
    </lineage>
</organism>
<dbReference type="NCBIfam" id="NF041644">
    <property type="entry name" value="CBO0543_fam"/>
    <property type="match status" value="1"/>
</dbReference>
<keyword evidence="1" id="KW-0472">Membrane</keyword>
<evidence type="ECO:0000313" key="2">
    <source>
        <dbReference type="EMBL" id="MFD1779154.1"/>
    </source>
</evidence>
<feature type="transmembrane region" description="Helical" evidence="1">
    <location>
        <begin position="118"/>
        <end position="136"/>
    </location>
</feature>
<gene>
    <name evidence="2" type="ORF">ACFSFW_10785</name>
</gene>
<feature type="transmembrane region" description="Helical" evidence="1">
    <location>
        <begin position="156"/>
        <end position="174"/>
    </location>
</feature>
<feature type="transmembrane region" description="Helical" evidence="1">
    <location>
        <begin position="31"/>
        <end position="50"/>
    </location>
</feature>
<dbReference type="RefSeq" id="WP_388037999.1">
    <property type="nucleotide sequence ID" value="NZ_JBHUEK010000017.1"/>
</dbReference>
<proteinExistence type="predicted"/>
<dbReference type="InterPro" id="IPR048147">
    <property type="entry name" value="CBO0543-like"/>
</dbReference>
<protein>
    <submittedName>
        <fullName evidence="2">CBO0543 family protein</fullName>
    </submittedName>
</protein>
<keyword evidence="1" id="KW-0812">Transmembrane</keyword>